<evidence type="ECO:0000313" key="2">
    <source>
        <dbReference type="EMBL" id="RRT60057.1"/>
    </source>
</evidence>
<dbReference type="AlphaFoldDB" id="A0A426Z7U4"/>
<sequence>MDYTNEAHARRMTDHPDEISLPDKSSTAYRQGPCWLVDYCVCPDTSPVVSYQGLRVLFVGQLLRLS</sequence>
<gene>
    <name evidence="2" type="ORF">B296_00012380</name>
</gene>
<feature type="compositionally biased region" description="Basic and acidic residues" evidence="1">
    <location>
        <begin position="1"/>
        <end position="18"/>
    </location>
</feature>
<feature type="region of interest" description="Disordered" evidence="1">
    <location>
        <begin position="1"/>
        <end position="24"/>
    </location>
</feature>
<reference evidence="2 3" key="1">
    <citation type="journal article" date="2014" name="Agronomy (Basel)">
        <title>A Draft Genome Sequence for Ensete ventricosum, the Drought-Tolerant Tree Against Hunger.</title>
        <authorList>
            <person name="Harrison J."/>
            <person name="Moore K.A."/>
            <person name="Paszkiewicz K."/>
            <person name="Jones T."/>
            <person name="Grant M."/>
            <person name="Ambacheew D."/>
            <person name="Muzemil S."/>
            <person name="Studholme D.J."/>
        </authorList>
    </citation>
    <scope>NUCLEOTIDE SEQUENCE [LARGE SCALE GENOMIC DNA]</scope>
</reference>
<evidence type="ECO:0000313" key="3">
    <source>
        <dbReference type="Proteomes" id="UP000287651"/>
    </source>
</evidence>
<accession>A0A426Z7U4</accession>
<proteinExistence type="predicted"/>
<organism evidence="2 3">
    <name type="scientific">Ensete ventricosum</name>
    <name type="common">Abyssinian banana</name>
    <name type="synonym">Musa ensete</name>
    <dbReference type="NCBI Taxonomy" id="4639"/>
    <lineage>
        <taxon>Eukaryota</taxon>
        <taxon>Viridiplantae</taxon>
        <taxon>Streptophyta</taxon>
        <taxon>Embryophyta</taxon>
        <taxon>Tracheophyta</taxon>
        <taxon>Spermatophyta</taxon>
        <taxon>Magnoliopsida</taxon>
        <taxon>Liliopsida</taxon>
        <taxon>Zingiberales</taxon>
        <taxon>Musaceae</taxon>
        <taxon>Ensete</taxon>
    </lineage>
</organism>
<dbReference type="EMBL" id="AMZH03007946">
    <property type="protein sequence ID" value="RRT60057.1"/>
    <property type="molecule type" value="Genomic_DNA"/>
</dbReference>
<protein>
    <submittedName>
        <fullName evidence="2">Uncharacterized protein</fullName>
    </submittedName>
</protein>
<dbReference type="Proteomes" id="UP000287651">
    <property type="component" value="Unassembled WGS sequence"/>
</dbReference>
<evidence type="ECO:0000256" key="1">
    <source>
        <dbReference type="SAM" id="MobiDB-lite"/>
    </source>
</evidence>
<comment type="caution">
    <text evidence="2">The sequence shown here is derived from an EMBL/GenBank/DDBJ whole genome shotgun (WGS) entry which is preliminary data.</text>
</comment>
<name>A0A426Z7U4_ENSVE</name>